<dbReference type="Proteomes" id="UP000093482">
    <property type="component" value="Unassembled WGS sequence"/>
</dbReference>
<dbReference type="RefSeq" id="WP_066463679.1">
    <property type="nucleotide sequence ID" value="NZ_MATO01000031.1"/>
</dbReference>
<gene>
    <name evidence="1" type="ORF">A6K76_09825</name>
</gene>
<sequence>MRVASEQLIAANINAFHDWKTTNIAQQMNDTIALACEQHDVQHTRFEEALQPLAQIREFLSSPQHILGSSKTKHGEIAEQFDVHVPNAWALLQGQPQVATFDSVARTAPTDYIANGIDTQSKFFNSPMQTLNGVLKHFVTYEHDTMRYTIPQDQFDIIEQLRATPNPTATAQTLLQKVAEIEALTGRPFEEVVQRSVSTYDDVQTINAYETVHRHYEQLSEEQTKQLQHIDDTKTKRMHTLEQQLQPSWKEGAKVSAGAFAVSSSITATIRIYKKIKGGTPIHAFTTDDWQEIGLDVIQAGSKSGVTAASIYTLTNVTSLSAPFAGAMTSASFGIARLLTDYKKGETTFDDVLLEGQAICFEAAMTATGATIGQALIPIPILGAIIGSTSAMMVCTFAKEQLHIEDERFEHARLAYMDELQTRVDSAYADIIKRITETFNSYDSLIAAAFDEQSDTTTRAAASITLAEAVGVRNDRIMRNVQQLDDFFTK</sequence>
<proteinExistence type="predicted"/>
<evidence type="ECO:0000313" key="1">
    <source>
        <dbReference type="EMBL" id="OCS91033.1"/>
    </source>
</evidence>
<dbReference type="OrthoDB" id="9125539at2"/>
<keyword evidence="2" id="KW-1185">Reference proteome</keyword>
<dbReference type="EMBL" id="MATO01000031">
    <property type="protein sequence ID" value="OCS91033.1"/>
    <property type="molecule type" value="Genomic_DNA"/>
</dbReference>
<protein>
    <submittedName>
        <fullName evidence="1">Uncharacterized protein</fullName>
    </submittedName>
</protein>
<dbReference type="AlphaFoldDB" id="A0A1C0YV49"/>
<organism evidence="1 2">
    <name type="scientific">Caryophanon latum</name>
    <dbReference type="NCBI Taxonomy" id="33977"/>
    <lineage>
        <taxon>Bacteria</taxon>
        <taxon>Bacillati</taxon>
        <taxon>Bacillota</taxon>
        <taxon>Bacilli</taxon>
        <taxon>Bacillales</taxon>
        <taxon>Caryophanaceae</taxon>
        <taxon>Caryophanon</taxon>
    </lineage>
</organism>
<reference evidence="1 2" key="1">
    <citation type="submission" date="2016-07" db="EMBL/GenBank/DDBJ databases">
        <title>Caryophanon latum genome sequencing.</title>
        <authorList>
            <person name="Verma A."/>
            <person name="Pal Y."/>
            <person name="Krishnamurthi S."/>
        </authorList>
    </citation>
    <scope>NUCLEOTIDE SEQUENCE [LARGE SCALE GENOMIC DNA]</scope>
    <source>
        <strain evidence="1 2">DSM 14151</strain>
    </source>
</reference>
<name>A0A1C0YV49_9BACL</name>
<accession>A0A1C0YV49</accession>
<evidence type="ECO:0000313" key="2">
    <source>
        <dbReference type="Proteomes" id="UP000093482"/>
    </source>
</evidence>
<comment type="caution">
    <text evidence="1">The sequence shown here is derived from an EMBL/GenBank/DDBJ whole genome shotgun (WGS) entry which is preliminary data.</text>
</comment>